<dbReference type="VEuPathDB" id="PlasmoDB:PKNOH_S130166700"/>
<dbReference type="VEuPathDB" id="PlasmoDB:PKA1H_110005700"/>
<dbReference type="Proteomes" id="UP000195012">
    <property type="component" value="Unassembled WGS sequence"/>
</dbReference>
<evidence type="ECO:0000259" key="3">
    <source>
        <dbReference type="Pfam" id="PF12319"/>
    </source>
</evidence>
<evidence type="ECO:0000313" key="4">
    <source>
        <dbReference type="EMBL" id="OTN64750.1"/>
    </source>
</evidence>
<evidence type="ECO:0000256" key="2">
    <source>
        <dbReference type="SAM" id="Phobius"/>
    </source>
</evidence>
<feature type="compositionally biased region" description="Acidic residues" evidence="1">
    <location>
        <begin position="136"/>
        <end position="148"/>
    </location>
</feature>
<feature type="transmembrane region" description="Helical" evidence="2">
    <location>
        <begin position="279"/>
        <end position="306"/>
    </location>
</feature>
<dbReference type="VEuPathDB" id="PlasmoDB:PKNH_1100600"/>
<feature type="compositionally biased region" description="Basic and acidic residues" evidence="1">
    <location>
        <begin position="71"/>
        <end position="81"/>
    </location>
</feature>
<feature type="domain" description="Tryptophan/threonine-rich plasmodium antigen C-terminal" evidence="3">
    <location>
        <begin position="350"/>
        <end position="565"/>
    </location>
</feature>
<dbReference type="EMBL" id="NETL01000027">
    <property type="protein sequence ID" value="OTN64750.1"/>
    <property type="molecule type" value="Genomic_DNA"/>
</dbReference>
<keyword evidence="2" id="KW-1133">Transmembrane helix</keyword>
<gene>
    <name evidence="4" type="ORF">PKNOH_S130166700</name>
</gene>
<keyword evidence="2" id="KW-0812">Transmembrane</keyword>
<evidence type="ECO:0000256" key="1">
    <source>
        <dbReference type="SAM" id="MobiDB-lite"/>
    </source>
</evidence>
<keyword evidence="2" id="KW-0472">Membrane</keyword>
<dbReference type="OrthoDB" id="379992at2759"/>
<feature type="region of interest" description="Disordered" evidence="1">
    <location>
        <begin position="171"/>
        <end position="200"/>
    </location>
</feature>
<dbReference type="OMA" id="RWKENEW"/>
<organism evidence="4 5">
    <name type="scientific">Plasmodium knowlesi</name>
    <dbReference type="NCBI Taxonomy" id="5850"/>
    <lineage>
        <taxon>Eukaryota</taxon>
        <taxon>Sar</taxon>
        <taxon>Alveolata</taxon>
        <taxon>Apicomplexa</taxon>
        <taxon>Aconoidasida</taxon>
        <taxon>Haemosporida</taxon>
        <taxon>Plasmodiidae</taxon>
        <taxon>Plasmodium</taxon>
        <taxon>Plasmodium (Plasmodium)</taxon>
    </lineage>
</organism>
<proteinExistence type="predicted"/>
<comment type="caution">
    <text evidence="4">The sequence shown here is derived from an EMBL/GenBank/DDBJ whole genome shotgun (WGS) entry which is preliminary data.</text>
</comment>
<protein>
    <submittedName>
        <fullName evidence="4">Putative Tryptophan/threonine-rich antigen</fullName>
    </submittedName>
</protein>
<dbReference type="InterPro" id="IPR022089">
    <property type="entry name" value="Plasmodium-antigen_C"/>
</dbReference>
<reference evidence="4 5" key="1">
    <citation type="submission" date="2017-05" db="EMBL/GenBank/DDBJ databases">
        <title>PacBio assembly of a Plasmodium knowlesi genome sequence with Hi-C correction and manual annotation of the SICAvar gene family.</title>
        <authorList>
            <person name="Lapp S.A."/>
            <person name="Geraldo J.A."/>
            <person name="Chien J.-T."/>
            <person name="Ay F."/>
            <person name="Pakala S.B."/>
            <person name="Batugedara G."/>
            <person name="Humphrey J.C."/>
            <person name="Debarry J.D."/>
            <person name="Le Roch K.G."/>
            <person name="Galinski M.R."/>
            <person name="Kissinger J.C."/>
        </authorList>
    </citation>
    <scope>NUCLEOTIDE SEQUENCE [LARGE SCALE GENOMIC DNA]</scope>
    <source>
        <strain evidence="5">Malayan Strain Pk1 (A+)</strain>
    </source>
</reference>
<evidence type="ECO:0000313" key="5">
    <source>
        <dbReference type="Proteomes" id="UP000195012"/>
    </source>
</evidence>
<name>A0A1Y3DKR4_PLAKN</name>
<accession>A0A1Y3DKR4</accession>
<feature type="compositionally biased region" description="Basic and acidic residues" evidence="1">
    <location>
        <begin position="21"/>
        <end position="31"/>
    </location>
</feature>
<dbReference type="eggNOG" id="ENOG502S6JQ">
    <property type="taxonomic scope" value="Eukaryota"/>
</dbReference>
<dbReference type="AlphaFoldDB" id="A0A1Y3DKR4"/>
<dbReference type="Pfam" id="PF12319">
    <property type="entry name" value="TryThrA_C"/>
    <property type="match status" value="1"/>
</dbReference>
<feature type="region of interest" description="Disordered" evidence="1">
    <location>
        <begin position="1"/>
        <end position="152"/>
    </location>
</feature>
<sequence length="578" mass="68677">MEAETHTEGSALADNNSENQTLDKAESEHVMQNEGPLETEAVISDEQEQETLSNDGLQDSIPDDDVQIENLESHETLDGKMDTPGAVDEVPINQDSSHNQDLGKEAMDVEMQSDGPMADGEPLGEPENAEGTHEEMADEVADAQEEGTDNVVGNEEVSVETVDEGDVVGEITENDNANGEPEKMDDINAEDTNAEGHNPEIDEDMEATTHADSGEMEPLAADSPDTVNTDTDENMGNTLGSKIISSPTLLNGKFFDNNFLVKLEDNTFIRKLRESYRNLFTLSGFLGFAFTILTVVFFTIACAHFLKQLSMSLQKHQQNIFAKGDPFLTTKEEDFYQNTPEAMERWKENEWNMWKRHLDYSWGEFNQSVENGKRIWLSNKEKDWEDWLRFMEKKWMHYNERMDIEYNSNLFEISEYWNDQQWEKWIRTEGEQLMELDWKKWMYENKFSLDVWASKEWSEWKKEKITSWLFCDWKMNEQKYWEEWESKKWRKFLYLGERRKWIKWKERTNREWEEWKYWVHKKDNVFVNNKRNCWSKWKNERRDMFDDWMKPFIEKWIKRKQWNVWKEERNYAHARYNA</sequence>